<dbReference type="SUPFAM" id="SSF48403">
    <property type="entry name" value="Ankyrin repeat"/>
    <property type="match status" value="1"/>
</dbReference>
<dbReference type="EMBL" id="NIVC01000056">
    <property type="protein sequence ID" value="PAA92335.1"/>
    <property type="molecule type" value="Genomic_DNA"/>
</dbReference>
<dbReference type="InterPro" id="IPR023779">
    <property type="entry name" value="Chromodomain_CS"/>
</dbReference>
<dbReference type="GO" id="GO:0005634">
    <property type="term" value="C:nucleus"/>
    <property type="evidence" value="ECO:0007669"/>
    <property type="project" value="UniProtKB-SubCell"/>
</dbReference>
<proteinExistence type="predicted"/>
<dbReference type="AlphaFoldDB" id="A0A267H248"/>
<dbReference type="Gene3D" id="2.40.50.40">
    <property type="match status" value="1"/>
</dbReference>
<dbReference type="STRING" id="282301.A0A267H248"/>
<feature type="region of interest" description="Disordered" evidence="3">
    <location>
        <begin position="80"/>
        <end position="104"/>
    </location>
</feature>
<feature type="compositionally biased region" description="Low complexity" evidence="3">
    <location>
        <begin position="80"/>
        <end position="96"/>
    </location>
</feature>
<sequence length="780" mass="85297">MDGSTADHEVPIISPSTSSSNRQQLFAVGKLLAEKFENGVAHFKVRWKNYSSAHDTWEPESNLSSVAELVQQFRQKGAVASGSGVGSSAHTTASSSSRKRNANRKWDVVPASQLVASKTKFFDDLEAGKIDIISNDLYSRVKCRRRINGDSESAASDLDDDEIDVPVRAVSSEPPVQSRFEESEKINDDLNNESRTADAGEADYEDDDDDDVDANSNHSDTGSCFAANSVGSSSTVEMDESRPAVQGLTTSTVAALSVVAKDVIANNSASSCDSGCPVTPPKQQQQQQKQQQQQSLLNNLLLSAKKPRIHTQKRKQIKQQQKQQQHEDEGVVENDEQIDDEIDEFDDLTGVDLPTPSYSQVELFRAHLRPSVSGDVGRIDGGDVLTLSAKQQFRRRRRSAPLSFAALCQAVERGDWLAVQRTLMLRGSFSRASLAMASMPSVAVSSEERLTLDCFRRLLCLAASRGHACLVDLLLAKAPEFCDGQNLDVNFQSPDPCFGPASPLMLAVEQDSLPTVHRLLIAGADPDHCCFDDSGVGGCRSSALYRAIRNRRPHLVEALCSEGGVDFAAIVDSRDNLTALRYAKQTCQRSALVLQRCARQVCKSMHDLLIDRLGRFGFEPAVLLFAPHYVRPGSAAAAVDSDSSNNNRNWSTNFHLPADEAARRGHVLALIHCHQQPRSLLLAPASGGAEEPPLNLHCWLSDGPCHVTSVLLNDHRQLPLLVSGDRFLVGLSNCLPGENRLRLTFSRCQQQQERLRCLRIGVFAFRLVERTGSEAATADS</sequence>
<dbReference type="CDD" id="cd00024">
    <property type="entry name" value="CD_CSD"/>
    <property type="match status" value="1"/>
</dbReference>
<dbReference type="PROSITE" id="PS00598">
    <property type="entry name" value="CHROMO_1"/>
    <property type="match status" value="1"/>
</dbReference>
<evidence type="ECO:0000313" key="6">
    <source>
        <dbReference type="Proteomes" id="UP000215902"/>
    </source>
</evidence>
<dbReference type="InterPro" id="IPR016197">
    <property type="entry name" value="Chromo-like_dom_sf"/>
</dbReference>
<gene>
    <name evidence="5" type="ORF">BOX15_Mlig006785g1</name>
</gene>
<feature type="compositionally biased region" description="Basic and acidic residues" evidence="3">
    <location>
        <begin position="179"/>
        <end position="188"/>
    </location>
</feature>
<reference evidence="5 6" key="1">
    <citation type="submission" date="2017-06" db="EMBL/GenBank/DDBJ databases">
        <title>A platform for efficient transgenesis in Macrostomum lignano, a flatworm model organism for stem cell research.</title>
        <authorList>
            <person name="Berezikov E."/>
        </authorList>
    </citation>
    <scope>NUCLEOTIDE SEQUENCE [LARGE SCALE GENOMIC DNA]</scope>
    <source>
        <strain evidence="5">DV1</strain>
        <tissue evidence="5">Whole organism</tissue>
    </source>
</reference>
<dbReference type="InterPro" id="IPR036770">
    <property type="entry name" value="Ankyrin_rpt-contain_sf"/>
</dbReference>
<organism evidence="5 6">
    <name type="scientific">Macrostomum lignano</name>
    <dbReference type="NCBI Taxonomy" id="282301"/>
    <lineage>
        <taxon>Eukaryota</taxon>
        <taxon>Metazoa</taxon>
        <taxon>Spiralia</taxon>
        <taxon>Lophotrochozoa</taxon>
        <taxon>Platyhelminthes</taxon>
        <taxon>Rhabditophora</taxon>
        <taxon>Macrostomorpha</taxon>
        <taxon>Macrostomida</taxon>
        <taxon>Macrostomidae</taxon>
        <taxon>Macrostomum</taxon>
    </lineage>
</organism>
<dbReference type="Pfam" id="PF00385">
    <property type="entry name" value="Chromo"/>
    <property type="match status" value="1"/>
</dbReference>
<dbReference type="SMART" id="SM00298">
    <property type="entry name" value="CHROMO"/>
    <property type="match status" value="1"/>
</dbReference>
<comment type="caution">
    <text evidence="5">The sequence shown here is derived from an EMBL/GenBank/DDBJ whole genome shotgun (WGS) entry which is preliminary data.</text>
</comment>
<feature type="region of interest" description="Disordered" evidence="3">
    <location>
        <begin position="269"/>
        <end position="294"/>
    </location>
</feature>
<comment type="subcellular location">
    <subcellularLocation>
        <location evidence="1">Nucleus</location>
    </subcellularLocation>
</comment>
<dbReference type="OrthoDB" id="1918685at2759"/>
<keyword evidence="2" id="KW-0539">Nucleus</keyword>
<dbReference type="InterPro" id="IPR000953">
    <property type="entry name" value="Chromo/chromo_shadow_dom"/>
</dbReference>
<feature type="domain" description="Chromo" evidence="4">
    <location>
        <begin position="26"/>
        <end position="76"/>
    </location>
</feature>
<evidence type="ECO:0000256" key="2">
    <source>
        <dbReference type="ARBA" id="ARBA00023242"/>
    </source>
</evidence>
<accession>A0A267H248</accession>
<dbReference type="InterPro" id="IPR023780">
    <property type="entry name" value="Chromo_domain"/>
</dbReference>
<dbReference type="Gene3D" id="1.25.40.20">
    <property type="entry name" value="Ankyrin repeat-containing domain"/>
    <property type="match status" value="1"/>
</dbReference>
<feature type="region of interest" description="Disordered" evidence="3">
    <location>
        <begin position="307"/>
        <end position="337"/>
    </location>
</feature>
<keyword evidence="6" id="KW-1185">Reference proteome</keyword>
<name>A0A267H248_9PLAT</name>
<evidence type="ECO:0000256" key="3">
    <source>
        <dbReference type="SAM" id="MobiDB-lite"/>
    </source>
</evidence>
<evidence type="ECO:0000259" key="4">
    <source>
        <dbReference type="PROSITE" id="PS50013"/>
    </source>
</evidence>
<feature type="region of interest" description="Disordered" evidence="3">
    <location>
        <begin position="170"/>
        <end position="226"/>
    </location>
</feature>
<dbReference type="SUPFAM" id="SSF54160">
    <property type="entry name" value="Chromo domain-like"/>
    <property type="match status" value="1"/>
</dbReference>
<feature type="compositionally biased region" description="Low complexity" evidence="3">
    <location>
        <begin position="282"/>
        <end position="294"/>
    </location>
</feature>
<evidence type="ECO:0000313" key="5">
    <source>
        <dbReference type="EMBL" id="PAA92335.1"/>
    </source>
</evidence>
<dbReference type="PROSITE" id="PS50013">
    <property type="entry name" value="CHROMO_2"/>
    <property type="match status" value="1"/>
</dbReference>
<feature type="compositionally biased region" description="Acidic residues" evidence="3">
    <location>
        <begin position="200"/>
        <end position="213"/>
    </location>
</feature>
<evidence type="ECO:0000256" key="1">
    <source>
        <dbReference type="ARBA" id="ARBA00004123"/>
    </source>
</evidence>
<feature type="compositionally biased region" description="Basic residues" evidence="3">
    <location>
        <begin position="307"/>
        <end position="317"/>
    </location>
</feature>
<protein>
    <recommendedName>
        <fullName evidence="4">Chromo domain-containing protein</fullName>
    </recommendedName>
</protein>
<dbReference type="Proteomes" id="UP000215902">
    <property type="component" value="Unassembled WGS sequence"/>
</dbReference>